<dbReference type="Proteomes" id="UP000284706">
    <property type="component" value="Unassembled WGS sequence"/>
</dbReference>
<sequence length="343" mass="37979">MATATDTNLTSSTGLPPEASSAEESYLDLPDGRRLAYASSGDPTSSCLVIFFHGVFGVGVAEPISPSSVLAKGVHCINPTLQGWGTSSPAPKGVPYHVTLAKDTTALINHLHPDDSNLRIFVAGGSFGTVPAQMLYGAPFDLFPHGRNIVGCLLLAPFSPFKYHKDYTKTMAMANYIAIGPPSQWIPFNLFQRLAAHYLKGKLRSKATAEAFVREEIFDKMKDEEKAAFKKWREERGKKEGEVEARFASNMFRSVEHTWDGYMAMADICHSDWGFRPDTLDEEHNRRPILIVGSEGDTMTPDAMAKWLAANYKNSRYRSLSGGHLAALFHIEDIWRELFELAT</sequence>
<dbReference type="AlphaFoldDB" id="A0A409VT74"/>
<proteinExistence type="predicted"/>
<accession>A0A409VT74</accession>
<evidence type="ECO:0000259" key="2">
    <source>
        <dbReference type="Pfam" id="PF12697"/>
    </source>
</evidence>
<dbReference type="SUPFAM" id="SSF53474">
    <property type="entry name" value="alpha/beta-Hydrolases"/>
    <property type="match status" value="1"/>
</dbReference>
<dbReference type="EMBL" id="NHYE01005572">
    <property type="protein sequence ID" value="PPQ69448.1"/>
    <property type="molecule type" value="Genomic_DNA"/>
</dbReference>
<comment type="caution">
    <text evidence="3">The sequence shown here is derived from an EMBL/GenBank/DDBJ whole genome shotgun (WGS) entry which is preliminary data.</text>
</comment>
<gene>
    <name evidence="3" type="ORF">CVT26_002858</name>
</gene>
<reference evidence="3 4" key="1">
    <citation type="journal article" date="2018" name="Evol. Lett.">
        <title>Horizontal gene cluster transfer increased hallucinogenic mushroom diversity.</title>
        <authorList>
            <person name="Reynolds H.T."/>
            <person name="Vijayakumar V."/>
            <person name="Gluck-Thaler E."/>
            <person name="Korotkin H.B."/>
            <person name="Matheny P.B."/>
            <person name="Slot J.C."/>
        </authorList>
    </citation>
    <scope>NUCLEOTIDE SEQUENCE [LARGE SCALE GENOMIC DNA]</scope>
    <source>
        <strain evidence="3 4">SRW20</strain>
    </source>
</reference>
<evidence type="ECO:0000313" key="4">
    <source>
        <dbReference type="Proteomes" id="UP000284706"/>
    </source>
</evidence>
<dbReference type="OrthoDB" id="294702at2759"/>
<dbReference type="InterPro" id="IPR000073">
    <property type="entry name" value="AB_hydrolase_1"/>
</dbReference>
<feature type="region of interest" description="Disordered" evidence="1">
    <location>
        <begin position="1"/>
        <end position="26"/>
    </location>
</feature>
<dbReference type="Gene3D" id="3.40.50.1820">
    <property type="entry name" value="alpha/beta hydrolase"/>
    <property type="match status" value="1"/>
</dbReference>
<organism evidence="3 4">
    <name type="scientific">Gymnopilus dilepis</name>
    <dbReference type="NCBI Taxonomy" id="231916"/>
    <lineage>
        <taxon>Eukaryota</taxon>
        <taxon>Fungi</taxon>
        <taxon>Dikarya</taxon>
        <taxon>Basidiomycota</taxon>
        <taxon>Agaricomycotina</taxon>
        <taxon>Agaricomycetes</taxon>
        <taxon>Agaricomycetidae</taxon>
        <taxon>Agaricales</taxon>
        <taxon>Agaricineae</taxon>
        <taxon>Hymenogastraceae</taxon>
        <taxon>Gymnopilus</taxon>
    </lineage>
</organism>
<feature type="domain" description="AB hydrolase-1" evidence="2">
    <location>
        <begin position="49"/>
        <end position="325"/>
    </location>
</feature>
<evidence type="ECO:0000313" key="3">
    <source>
        <dbReference type="EMBL" id="PPQ69448.1"/>
    </source>
</evidence>
<dbReference type="InterPro" id="IPR029058">
    <property type="entry name" value="AB_hydrolase_fold"/>
</dbReference>
<evidence type="ECO:0000256" key="1">
    <source>
        <dbReference type="SAM" id="MobiDB-lite"/>
    </source>
</evidence>
<feature type="compositionally biased region" description="Polar residues" evidence="1">
    <location>
        <begin position="1"/>
        <end position="14"/>
    </location>
</feature>
<keyword evidence="4" id="KW-1185">Reference proteome</keyword>
<dbReference type="InParanoid" id="A0A409VT74"/>
<protein>
    <recommendedName>
        <fullName evidence="2">AB hydrolase-1 domain-containing protein</fullName>
    </recommendedName>
</protein>
<name>A0A409VT74_9AGAR</name>
<dbReference type="Pfam" id="PF12697">
    <property type="entry name" value="Abhydrolase_6"/>
    <property type="match status" value="1"/>
</dbReference>